<sequence length="215" mass="24460">MTLAMNTAQWTLDEAHRPRVKGGGKHDFPLLNPQALTPDHIVHEIEKSLSGYSYPAVLDVGIARSHCTKKIAESPNGCPEEQKRRRIGIKRYYATFLFQFACMQRRHRSSVFFKEEMAFSEIQFLSDVPIVREKLSGVEKSIDGKLKHYKRSCSRRPLIQGFVNNQSRTNLLLKQKRKVIAAKEAISLPEGSAPKECKQENQVESLISHSATRVL</sequence>
<organism evidence="1 2">
    <name type="scientific">Trichuris suis</name>
    <name type="common">pig whipworm</name>
    <dbReference type="NCBI Taxonomy" id="68888"/>
    <lineage>
        <taxon>Eukaryota</taxon>
        <taxon>Metazoa</taxon>
        <taxon>Ecdysozoa</taxon>
        <taxon>Nematoda</taxon>
        <taxon>Enoplea</taxon>
        <taxon>Dorylaimia</taxon>
        <taxon>Trichinellida</taxon>
        <taxon>Trichuridae</taxon>
        <taxon>Trichuris</taxon>
    </lineage>
</organism>
<protein>
    <submittedName>
        <fullName evidence="1">Uncharacterized protein</fullName>
    </submittedName>
</protein>
<evidence type="ECO:0000313" key="2">
    <source>
        <dbReference type="Proteomes" id="UP000030764"/>
    </source>
</evidence>
<reference evidence="1 2" key="1">
    <citation type="journal article" date="2014" name="Nat. Genet.">
        <title>Genome and transcriptome of the porcine whipworm Trichuris suis.</title>
        <authorList>
            <person name="Jex A.R."/>
            <person name="Nejsum P."/>
            <person name="Schwarz E.M."/>
            <person name="Hu L."/>
            <person name="Young N.D."/>
            <person name="Hall R.S."/>
            <person name="Korhonen P.K."/>
            <person name="Liao S."/>
            <person name="Thamsborg S."/>
            <person name="Xia J."/>
            <person name="Xu P."/>
            <person name="Wang S."/>
            <person name="Scheerlinck J.P."/>
            <person name="Hofmann A."/>
            <person name="Sternberg P.W."/>
            <person name="Wang J."/>
            <person name="Gasser R.B."/>
        </authorList>
    </citation>
    <scope>NUCLEOTIDE SEQUENCE [LARGE SCALE GENOMIC DNA]</scope>
    <source>
        <strain evidence="1">DCEP-RM93M</strain>
    </source>
</reference>
<evidence type="ECO:0000313" key="1">
    <source>
        <dbReference type="EMBL" id="KFD52364.1"/>
    </source>
</evidence>
<name>A0A085M568_9BILA</name>
<dbReference type="EMBL" id="KL363228">
    <property type="protein sequence ID" value="KFD52364.1"/>
    <property type="molecule type" value="Genomic_DNA"/>
</dbReference>
<gene>
    <name evidence="1" type="ORF">M513_06745</name>
</gene>
<dbReference type="AlphaFoldDB" id="A0A085M568"/>
<keyword evidence="2" id="KW-1185">Reference proteome</keyword>
<accession>A0A085M568</accession>
<proteinExistence type="predicted"/>
<dbReference type="Proteomes" id="UP000030764">
    <property type="component" value="Unassembled WGS sequence"/>
</dbReference>